<accession>A0ABW2SKQ1</accession>
<proteinExistence type="predicted"/>
<keyword evidence="1" id="KW-0805">Transcription regulation</keyword>
<dbReference type="PANTHER" id="PTHR47506">
    <property type="entry name" value="TRANSCRIPTIONAL REGULATORY PROTEIN"/>
    <property type="match status" value="1"/>
</dbReference>
<dbReference type="InterPro" id="IPR036271">
    <property type="entry name" value="Tet_transcr_reg_TetR-rel_C_sf"/>
</dbReference>
<sequence length="194" mass="19874">MGRRRAFDTEEAIRAARGVFWSQGFETASLPALEGATGLSASSIYNAFGSKRGLFDAAVASYLDEIARPRLRPLTGAHVEPGALVGYLTGLRAALTSPDALPARAGCLLINSAGAPIGGDEAIADAVAAYCQELRAALGNGVRARLPEGEAAACETLADVCAGLVVAAFAVVRVDPRQAARFVDAACSLVAQKG</sequence>
<dbReference type="SUPFAM" id="SSF48498">
    <property type="entry name" value="Tetracyclin repressor-like, C-terminal domain"/>
    <property type="match status" value="1"/>
</dbReference>
<dbReference type="RefSeq" id="WP_380972963.1">
    <property type="nucleotide sequence ID" value="NZ_JBHTEF010000001.1"/>
</dbReference>
<reference evidence="7" key="1">
    <citation type="journal article" date="2019" name="Int. J. Syst. Evol. Microbiol.">
        <title>The Global Catalogue of Microorganisms (GCM) 10K type strain sequencing project: providing services to taxonomists for standard genome sequencing and annotation.</title>
        <authorList>
            <consortium name="The Broad Institute Genomics Platform"/>
            <consortium name="The Broad Institute Genome Sequencing Center for Infectious Disease"/>
            <person name="Wu L."/>
            <person name="Ma J."/>
        </authorList>
    </citation>
    <scope>NUCLEOTIDE SEQUENCE [LARGE SCALE GENOMIC DNA]</scope>
    <source>
        <strain evidence="7">CCUG 56698</strain>
    </source>
</reference>
<dbReference type="InterPro" id="IPR009057">
    <property type="entry name" value="Homeodomain-like_sf"/>
</dbReference>
<dbReference type="InterPro" id="IPR001647">
    <property type="entry name" value="HTH_TetR"/>
</dbReference>
<evidence type="ECO:0000313" key="6">
    <source>
        <dbReference type="EMBL" id="MFC7580677.1"/>
    </source>
</evidence>
<dbReference type="Gene3D" id="1.10.357.10">
    <property type="entry name" value="Tetracycline Repressor, domain 2"/>
    <property type="match status" value="1"/>
</dbReference>
<dbReference type="EMBL" id="JBHTEF010000001">
    <property type="protein sequence ID" value="MFC7580677.1"/>
    <property type="molecule type" value="Genomic_DNA"/>
</dbReference>
<dbReference type="Proteomes" id="UP001596527">
    <property type="component" value="Unassembled WGS sequence"/>
</dbReference>
<feature type="domain" description="HTH tetR-type" evidence="5">
    <location>
        <begin position="6"/>
        <end position="66"/>
    </location>
</feature>
<gene>
    <name evidence="6" type="ORF">ACFQWG_05575</name>
</gene>
<name>A0ABW2SKQ1_9ACTO</name>
<dbReference type="PANTHER" id="PTHR47506:SF1">
    <property type="entry name" value="HTH-TYPE TRANSCRIPTIONAL REGULATOR YJDC"/>
    <property type="match status" value="1"/>
</dbReference>
<dbReference type="PROSITE" id="PS50977">
    <property type="entry name" value="HTH_TETR_2"/>
    <property type="match status" value="1"/>
</dbReference>
<feature type="DNA-binding region" description="H-T-H motif" evidence="4">
    <location>
        <begin position="29"/>
        <end position="48"/>
    </location>
</feature>
<keyword evidence="7" id="KW-1185">Reference proteome</keyword>
<protein>
    <submittedName>
        <fullName evidence="6">TetR/AcrR family transcriptional regulator</fullName>
    </submittedName>
</protein>
<evidence type="ECO:0000256" key="4">
    <source>
        <dbReference type="PROSITE-ProRule" id="PRU00335"/>
    </source>
</evidence>
<evidence type="ECO:0000256" key="1">
    <source>
        <dbReference type="ARBA" id="ARBA00023015"/>
    </source>
</evidence>
<keyword evidence="2 4" id="KW-0238">DNA-binding</keyword>
<organism evidence="6 7">
    <name type="scientific">Schaalia naturae</name>
    <dbReference type="NCBI Taxonomy" id="635203"/>
    <lineage>
        <taxon>Bacteria</taxon>
        <taxon>Bacillati</taxon>
        <taxon>Actinomycetota</taxon>
        <taxon>Actinomycetes</taxon>
        <taxon>Actinomycetales</taxon>
        <taxon>Actinomycetaceae</taxon>
        <taxon>Schaalia</taxon>
    </lineage>
</organism>
<keyword evidence="3" id="KW-0804">Transcription</keyword>
<dbReference type="Pfam" id="PF00440">
    <property type="entry name" value="TetR_N"/>
    <property type="match status" value="1"/>
</dbReference>
<evidence type="ECO:0000256" key="3">
    <source>
        <dbReference type="ARBA" id="ARBA00023163"/>
    </source>
</evidence>
<evidence type="ECO:0000259" key="5">
    <source>
        <dbReference type="PROSITE" id="PS50977"/>
    </source>
</evidence>
<evidence type="ECO:0000313" key="7">
    <source>
        <dbReference type="Proteomes" id="UP001596527"/>
    </source>
</evidence>
<dbReference type="SUPFAM" id="SSF46689">
    <property type="entry name" value="Homeodomain-like"/>
    <property type="match status" value="1"/>
</dbReference>
<comment type="caution">
    <text evidence="6">The sequence shown here is derived from an EMBL/GenBank/DDBJ whole genome shotgun (WGS) entry which is preliminary data.</text>
</comment>
<evidence type="ECO:0000256" key="2">
    <source>
        <dbReference type="ARBA" id="ARBA00023125"/>
    </source>
</evidence>